<reference evidence="2" key="1">
    <citation type="journal article" date="2023" name="Science">
        <title>Genome structures resolve the early diversification of teleost fishes.</title>
        <authorList>
            <person name="Parey E."/>
            <person name="Louis A."/>
            <person name="Montfort J."/>
            <person name="Bouchez O."/>
            <person name="Roques C."/>
            <person name="Iampietro C."/>
            <person name="Lluch J."/>
            <person name="Castinel A."/>
            <person name="Donnadieu C."/>
            <person name="Desvignes T."/>
            <person name="Floi Bucao C."/>
            <person name="Jouanno E."/>
            <person name="Wen M."/>
            <person name="Mejri S."/>
            <person name="Dirks R."/>
            <person name="Jansen H."/>
            <person name="Henkel C."/>
            <person name="Chen W.J."/>
            <person name="Zahm M."/>
            <person name="Cabau C."/>
            <person name="Klopp C."/>
            <person name="Thompson A.W."/>
            <person name="Robinson-Rechavi M."/>
            <person name="Braasch I."/>
            <person name="Lecointre G."/>
            <person name="Bobe J."/>
            <person name="Postlethwait J.H."/>
            <person name="Berthelot C."/>
            <person name="Roest Crollius H."/>
            <person name="Guiguen Y."/>
        </authorList>
    </citation>
    <scope>NUCLEOTIDE SEQUENCE</scope>
    <source>
        <strain evidence="2">NC1722</strain>
    </source>
</reference>
<name>A0AAD7RQP3_9TELE</name>
<organism evidence="2 3">
    <name type="scientific">Aldrovandia affinis</name>
    <dbReference type="NCBI Taxonomy" id="143900"/>
    <lineage>
        <taxon>Eukaryota</taxon>
        <taxon>Metazoa</taxon>
        <taxon>Chordata</taxon>
        <taxon>Craniata</taxon>
        <taxon>Vertebrata</taxon>
        <taxon>Euteleostomi</taxon>
        <taxon>Actinopterygii</taxon>
        <taxon>Neopterygii</taxon>
        <taxon>Teleostei</taxon>
        <taxon>Notacanthiformes</taxon>
        <taxon>Halosauridae</taxon>
        <taxon>Aldrovandia</taxon>
    </lineage>
</organism>
<evidence type="ECO:0000256" key="1">
    <source>
        <dbReference type="SAM" id="MobiDB-lite"/>
    </source>
</evidence>
<sequence>MGTKCKRGNRFLTCEPEPRTSLSTLAQGNEDKPPQRTGSETNRFDRLAPARLNAPLTSRLPLAGGSLFGPPSLAGLFRAAMHRAQRGLRSGLCAFRTAALGGTPFADVESQGNNFDTTAGNARKFSLAAKKTIQIGCRGRLERNWTPRFPLAKLCTSGQNRQTAKSSPRRPAPD</sequence>
<evidence type="ECO:0000313" key="3">
    <source>
        <dbReference type="Proteomes" id="UP001221898"/>
    </source>
</evidence>
<proteinExistence type="predicted"/>
<gene>
    <name evidence="2" type="ORF">AAFF_G00131440</name>
</gene>
<dbReference type="EMBL" id="JAINUG010000192">
    <property type="protein sequence ID" value="KAJ8388579.1"/>
    <property type="molecule type" value="Genomic_DNA"/>
</dbReference>
<accession>A0AAD7RQP3</accession>
<protein>
    <submittedName>
        <fullName evidence="2">Uncharacterized protein</fullName>
    </submittedName>
</protein>
<comment type="caution">
    <text evidence="2">The sequence shown here is derived from an EMBL/GenBank/DDBJ whole genome shotgun (WGS) entry which is preliminary data.</text>
</comment>
<feature type="region of interest" description="Disordered" evidence="1">
    <location>
        <begin position="1"/>
        <end position="47"/>
    </location>
</feature>
<keyword evidence="3" id="KW-1185">Reference proteome</keyword>
<dbReference type="Proteomes" id="UP001221898">
    <property type="component" value="Unassembled WGS sequence"/>
</dbReference>
<evidence type="ECO:0000313" key="2">
    <source>
        <dbReference type="EMBL" id="KAJ8388579.1"/>
    </source>
</evidence>
<dbReference type="AlphaFoldDB" id="A0AAD7RQP3"/>